<dbReference type="AlphaFoldDB" id="A0A9X3D4N5"/>
<accession>A0A9X3D4N5</accession>
<dbReference type="Gene3D" id="3.30.420.40">
    <property type="match status" value="2"/>
</dbReference>
<dbReference type="PANTHER" id="PTHR18964">
    <property type="entry name" value="ROK (REPRESSOR, ORF, KINASE) FAMILY"/>
    <property type="match status" value="1"/>
</dbReference>
<evidence type="ECO:0000313" key="3">
    <source>
        <dbReference type="Proteomes" id="UP001143347"/>
    </source>
</evidence>
<dbReference type="RefSeq" id="WP_266060570.1">
    <property type="nucleotide sequence ID" value="NZ_JAPKFM010000004.1"/>
</dbReference>
<organism evidence="2 3">
    <name type="scientific">Gordonia aquimaris</name>
    <dbReference type="NCBI Taxonomy" id="2984863"/>
    <lineage>
        <taxon>Bacteria</taxon>
        <taxon>Bacillati</taxon>
        <taxon>Actinomycetota</taxon>
        <taxon>Actinomycetes</taxon>
        <taxon>Mycobacteriales</taxon>
        <taxon>Gordoniaceae</taxon>
        <taxon>Gordonia</taxon>
    </lineage>
</organism>
<dbReference type="PROSITE" id="PS01125">
    <property type="entry name" value="ROK"/>
    <property type="match status" value="1"/>
</dbReference>
<dbReference type="SUPFAM" id="SSF53067">
    <property type="entry name" value="Actin-like ATPase domain"/>
    <property type="match status" value="1"/>
</dbReference>
<dbReference type="InterPro" id="IPR000600">
    <property type="entry name" value="ROK"/>
</dbReference>
<protein>
    <submittedName>
        <fullName evidence="2">ROK family protein</fullName>
    </submittedName>
</protein>
<sequence length="397" mass="40975">MSLPSPGPGAARWSTPARLIDLVRSRPGVTRAVAAQELGIGSGAATDLMARMRRLDLLDESPAPAQGRGRPTTILEPHPAGPLVVIAELSPTGWRVATADLCGEPRIEAAAGRLRGGPDRVLADMADAIGAVVQRDPSRVRAVSVSVAGAVLDDRLVQFTPLGWTDVDLTPLTANLLADSDIPMLVANDATLAGLAEARTGSARGVGTALHLIIAVGLGGALVVDGVPVVGAHGGAGEYGHVPFGDPAKQCPCGAHGCWDLTIDGRALAEHLGEPPPDNAFDYAHELLRQHSAGASDERHQRAFDRVAAALGRGIAGLVSIHDPDMVTLGGLATPLRAAAPEPFEAAYRAGLMSFRKHLPSPVVDGIHGDDGPLHGAALRGVDHVTTVDALAQWAQR</sequence>
<dbReference type="Proteomes" id="UP001143347">
    <property type="component" value="Unassembled WGS sequence"/>
</dbReference>
<name>A0A9X3D4N5_9ACTN</name>
<dbReference type="InterPro" id="IPR049874">
    <property type="entry name" value="ROK_cs"/>
</dbReference>
<evidence type="ECO:0000313" key="2">
    <source>
        <dbReference type="EMBL" id="MCX2963502.1"/>
    </source>
</evidence>
<comment type="caution">
    <text evidence="2">The sequence shown here is derived from an EMBL/GenBank/DDBJ whole genome shotgun (WGS) entry which is preliminary data.</text>
</comment>
<proteinExistence type="inferred from homology"/>
<dbReference type="PANTHER" id="PTHR18964:SF149">
    <property type="entry name" value="BIFUNCTIONAL UDP-N-ACETYLGLUCOSAMINE 2-EPIMERASE_N-ACETYLMANNOSAMINE KINASE"/>
    <property type="match status" value="1"/>
</dbReference>
<reference evidence="2" key="1">
    <citation type="submission" date="2022-10" db="EMBL/GenBank/DDBJ databases">
        <title>WGS of marine actinomycetes from Thailand.</title>
        <authorList>
            <person name="Thawai C."/>
        </authorList>
    </citation>
    <scope>NUCLEOTIDE SEQUENCE</scope>
    <source>
        <strain evidence="2">SW21</strain>
    </source>
</reference>
<dbReference type="InterPro" id="IPR043129">
    <property type="entry name" value="ATPase_NBD"/>
</dbReference>
<dbReference type="Pfam" id="PF00480">
    <property type="entry name" value="ROK"/>
    <property type="match status" value="1"/>
</dbReference>
<comment type="similarity">
    <text evidence="1">Belongs to the ROK (NagC/XylR) family.</text>
</comment>
<gene>
    <name evidence="2" type="ORF">OSB52_05275</name>
</gene>
<keyword evidence="3" id="KW-1185">Reference proteome</keyword>
<evidence type="ECO:0000256" key="1">
    <source>
        <dbReference type="ARBA" id="ARBA00006479"/>
    </source>
</evidence>
<dbReference type="EMBL" id="JAPKFM010000004">
    <property type="protein sequence ID" value="MCX2963502.1"/>
    <property type="molecule type" value="Genomic_DNA"/>
</dbReference>